<name>A0AAW2TCC6_9LAMI</name>
<dbReference type="EMBL" id="JACGWN010000015">
    <property type="protein sequence ID" value="KAL0401266.1"/>
    <property type="molecule type" value="Genomic_DNA"/>
</dbReference>
<proteinExistence type="predicted"/>
<comment type="caution">
    <text evidence="2">The sequence shown here is derived from an EMBL/GenBank/DDBJ whole genome shotgun (WGS) entry which is preliminary data.</text>
</comment>
<sequence>MSTLQQLNDVDLESASSNNGGTADSGGGSGHRQVAAVSEGGGQHSPDESEIVQAAEVHGDNKRSTRGRSPVFQSVRWKLWIWKLGHLKPSYIWLQPRGTVGFAI</sequence>
<reference evidence="2" key="2">
    <citation type="journal article" date="2024" name="Plant">
        <title>Genomic evolution and insights into agronomic trait innovations of Sesamum species.</title>
        <authorList>
            <person name="Miao H."/>
            <person name="Wang L."/>
            <person name="Qu L."/>
            <person name="Liu H."/>
            <person name="Sun Y."/>
            <person name="Le M."/>
            <person name="Wang Q."/>
            <person name="Wei S."/>
            <person name="Zheng Y."/>
            <person name="Lin W."/>
            <person name="Duan Y."/>
            <person name="Cao H."/>
            <person name="Xiong S."/>
            <person name="Wang X."/>
            <person name="Wei L."/>
            <person name="Li C."/>
            <person name="Ma Q."/>
            <person name="Ju M."/>
            <person name="Zhao R."/>
            <person name="Li G."/>
            <person name="Mu C."/>
            <person name="Tian Q."/>
            <person name="Mei H."/>
            <person name="Zhang T."/>
            <person name="Gao T."/>
            <person name="Zhang H."/>
        </authorList>
    </citation>
    <scope>NUCLEOTIDE SEQUENCE</scope>
    <source>
        <strain evidence="2">KEN1</strain>
    </source>
</reference>
<feature type="region of interest" description="Disordered" evidence="1">
    <location>
        <begin position="1"/>
        <end position="68"/>
    </location>
</feature>
<reference evidence="2" key="1">
    <citation type="submission" date="2020-06" db="EMBL/GenBank/DDBJ databases">
        <authorList>
            <person name="Li T."/>
            <person name="Hu X."/>
            <person name="Zhang T."/>
            <person name="Song X."/>
            <person name="Zhang H."/>
            <person name="Dai N."/>
            <person name="Sheng W."/>
            <person name="Hou X."/>
            <person name="Wei L."/>
        </authorList>
    </citation>
    <scope>NUCLEOTIDE SEQUENCE</scope>
    <source>
        <strain evidence="2">KEN1</strain>
        <tissue evidence="2">Leaf</tissue>
    </source>
</reference>
<dbReference type="AlphaFoldDB" id="A0AAW2TCC6"/>
<evidence type="ECO:0000313" key="2">
    <source>
        <dbReference type="EMBL" id="KAL0401266.1"/>
    </source>
</evidence>
<evidence type="ECO:0000256" key="1">
    <source>
        <dbReference type="SAM" id="MobiDB-lite"/>
    </source>
</evidence>
<gene>
    <name evidence="2" type="ORF">Slati_4156500</name>
</gene>
<protein>
    <submittedName>
        <fullName evidence="2">Uncharacterized protein</fullName>
    </submittedName>
</protein>
<accession>A0AAW2TCC6</accession>
<organism evidence="2">
    <name type="scientific">Sesamum latifolium</name>
    <dbReference type="NCBI Taxonomy" id="2727402"/>
    <lineage>
        <taxon>Eukaryota</taxon>
        <taxon>Viridiplantae</taxon>
        <taxon>Streptophyta</taxon>
        <taxon>Embryophyta</taxon>
        <taxon>Tracheophyta</taxon>
        <taxon>Spermatophyta</taxon>
        <taxon>Magnoliopsida</taxon>
        <taxon>eudicotyledons</taxon>
        <taxon>Gunneridae</taxon>
        <taxon>Pentapetalae</taxon>
        <taxon>asterids</taxon>
        <taxon>lamiids</taxon>
        <taxon>Lamiales</taxon>
        <taxon>Pedaliaceae</taxon>
        <taxon>Sesamum</taxon>
    </lineage>
</organism>